<sequence length="400" mass="41751">MSLSQRDITPLAGQLEHTLSTGLLPPDVTGWGSQLLQRLRQPVRVAVTGAPGTGKSALIDMLLGRVVIGRAAAGLPVEICYGPEEQVVFDTPAGTRRQQAGCLADTAVPPDALRVRQHLPDLRLRAHSFCEIPLAGPPGRQQDTLQQAAAMADIILWCSETFPEAEQALWSAMPDSTKDHSFLVLTMADRQIMRGILPGLIQSLEPVAAEEFLGVYPVAAIQGLTAQTAGAPAEGLWRSSGGRQLAEDVQRQIGLGRASDADQAELLIRQFGGPLPADAPPPPAVSTARPAAAPPAPAASLAAALDQLHSGAEDMLAQAEAAGGPQAGPVLAHCMDLIRSLSASLEALPGSAAVSAARDAAQDGEELLMLCQLEQDEDAAIDAVTLLFQLKKELAEVPPG</sequence>
<accession>A0A0P1H8K9</accession>
<dbReference type="Proteomes" id="UP000051326">
    <property type="component" value="Unassembled WGS sequence"/>
</dbReference>
<dbReference type="Gene3D" id="3.40.50.300">
    <property type="entry name" value="P-loop containing nucleotide triphosphate hydrolases"/>
    <property type="match status" value="1"/>
</dbReference>
<evidence type="ECO:0000313" key="3">
    <source>
        <dbReference type="Proteomes" id="UP000051326"/>
    </source>
</evidence>
<proteinExistence type="predicted"/>
<dbReference type="STRING" id="1396826.PHA8399_01657"/>
<dbReference type="InterPro" id="IPR027417">
    <property type="entry name" value="P-loop_NTPase"/>
</dbReference>
<name>A0A0P1H8K9_9RHOB</name>
<protein>
    <recommendedName>
        <fullName evidence="4">GTPase</fullName>
    </recommendedName>
</protein>
<dbReference type="EMBL" id="CYSR01000020">
    <property type="protein sequence ID" value="CUH99535.1"/>
    <property type="molecule type" value="Genomic_DNA"/>
</dbReference>
<feature type="region of interest" description="Disordered" evidence="1">
    <location>
        <begin position="272"/>
        <end position="293"/>
    </location>
</feature>
<evidence type="ECO:0008006" key="4">
    <source>
        <dbReference type="Google" id="ProtNLM"/>
    </source>
</evidence>
<dbReference type="AlphaFoldDB" id="A0A0P1H8K9"/>
<reference evidence="2 3" key="1">
    <citation type="submission" date="2015-09" db="EMBL/GenBank/DDBJ databases">
        <authorList>
            <consortium name="Swine Surveillance"/>
        </authorList>
    </citation>
    <scope>NUCLEOTIDE SEQUENCE [LARGE SCALE GENOMIC DNA]</scope>
    <source>
        <strain evidence="2 3">CECT 8399</strain>
    </source>
</reference>
<evidence type="ECO:0000313" key="2">
    <source>
        <dbReference type="EMBL" id="CUH99535.1"/>
    </source>
</evidence>
<dbReference type="SUPFAM" id="SSF52540">
    <property type="entry name" value="P-loop containing nucleoside triphosphate hydrolases"/>
    <property type="match status" value="1"/>
</dbReference>
<evidence type="ECO:0000256" key="1">
    <source>
        <dbReference type="SAM" id="MobiDB-lite"/>
    </source>
</evidence>
<gene>
    <name evidence="2" type="ORF">PHA8399_01657</name>
</gene>
<organism evidence="2 3">
    <name type="scientific">Leisingera aquaemixtae</name>
    <dbReference type="NCBI Taxonomy" id="1396826"/>
    <lineage>
        <taxon>Bacteria</taxon>
        <taxon>Pseudomonadati</taxon>
        <taxon>Pseudomonadota</taxon>
        <taxon>Alphaproteobacteria</taxon>
        <taxon>Rhodobacterales</taxon>
        <taxon>Roseobacteraceae</taxon>
        <taxon>Leisingera</taxon>
    </lineage>
</organism>
<dbReference type="RefSeq" id="WP_058285724.1">
    <property type="nucleotide sequence ID" value="NZ_CYSR01000020.1"/>
</dbReference>